<evidence type="ECO:0008006" key="13">
    <source>
        <dbReference type="Google" id="ProtNLM"/>
    </source>
</evidence>
<dbReference type="InterPro" id="IPR032807">
    <property type="entry name" value="GNVR"/>
</dbReference>
<comment type="subcellular location">
    <subcellularLocation>
        <location evidence="1">Cell membrane</location>
        <topology evidence="1">Multi-pass membrane protein</topology>
    </subcellularLocation>
</comment>
<dbReference type="InterPro" id="IPR003856">
    <property type="entry name" value="LPS_length_determ_N"/>
</dbReference>
<feature type="domain" description="Tyrosine-protein kinase G-rich" evidence="10">
    <location>
        <begin position="272"/>
        <end position="349"/>
    </location>
</feature>
<name>A0AA43XMX5_9CLOT</name>
<dbReference type="AlphaFoldDB" id="A0AA43XMX5"/>
<dbReference type="EMBL" id="SUMG01000013">
    <property type="protein sequence ID" value="NBG88880.1"/>
    <property type="molecule type" value="Genomic_DNA"/>
</dbReference>
<gene>
    <name evidence="11" type="ORF">ISALK_10245</name>
</gene>
<keyword evidence="5 8" id="KW-1133">Transmembrane helix</keyword>
<keyword evidence="3" id="KW-1003">Cell membrane</keyword>
<dbReference type="Proteomes" id="UP000449710">
    <property type="component" value="Unassembled WGS sequence"/>
</dbReference>
<evidence type="ECO:0000256" key="5">
    <source>
        <dbReference type="ARBA" id="ARBA00022989"/>
    </source>
</evidence>
<evidence type="ECO:0000256" key="6">
    <source>
        <dbReference type="ARBA" id="ARBA00023136"/>
    </source>
</evidence>
<keyword evidence="6 8" id="KW-0472">Membrane</keyword>
<feature type="coiled-coil region" evidence="7">
    <location>
        <begin position="171"/>
        <end position="198"/>
    </location>
</feature>
<evidence type="ECO:0000256" key="7">
    <source>
        <dbReference type="SAM" id="Coils"/>
    </source>
</evidence>
<dbReference type="PANTHER" id="PTHR32309:SF13">
    <property type="entry name" value="FERRIC ENTEROBACTIN TRANSPORT PROTEIN FEPE"/>
    <property type="match status" value="1"/>
</dbReference>
<evidence type="ECO:0000256" key="8">
    <source>
        <dbReference type="SAM" id="Phobius"/>
    </source>
</evidence>
<evidence type="ECO:0000256" key="1">
    <source>
        <dbReference type="ARBA" id="ARBA00004651"/>
    </source>
</evidence>
<evidence type="ECO:0000259" key="10">
    <source>
        <dbReference type="Pfam" id="PF13807"/>
    </source>
</evidence>
<comment type="caution">
    <text evidence="11">The sequence shown here is derived from an EMBL/GenBank/DDBJ whole genome shotgun (WGS) entry which is preliminary data.</text>
</comment>
<evidence type="ECO:0000313" key="12">
    <source>
        <dbReference type="Proteomes" id="UP000449710"/>
    </source>
</evidence>
<feature type="coiled-coil region" evidence="7">
    <location>
        <begin position="261"/>
        <end position="295"/>
    </location>
</feature>
<dbReference type="GO" id="GO:0005886">
    <property type="term" value="C:plasma membrane"/>
    <property type="evidence" value="ECO:0007669"/>
    <property type="project" value="UniProtKB-SubCell"/>
</dbReference>
<dbReference type="Pfam" id="PF02706">
    <property type="entry name" value="Wzz"/>
    <property type="match status" value="1"/>
</dbReference>
<feature type="domain" description="Polysaccharide chain length determinant N-terminal" evidence="9">
    <location>
        <begin position="18"/>
        <end position="95"/>
    </location>
</feature>
<feature type="transmembrane region" description="Helical" evidence="8">
    <location>
        <begin position="34"/>
        <end position="55"/>
    </location>
</feature>
<comment type="similarity">
    <text evidence="2">Belongs to the CpsC/CapA family.</text>
</comment>
<sequence>MKEDFMEQEQQNNKYQEEEISLRELIETLVREKYIVIATTLVVVIAAAFYTLVVLSDSYESTSTITVNLQEEVSTPYGSYRIPMDTMDEYKLVLNHPYTMEKTLRDYDGELTRSSLDGRMSTSNIQDTGSFNLTFSGSSPGEAYELNRIHLANYLTQVEMMLRRMAIEHFYNEYNTKSMNLEKELETLVEDKENLEGLIEGTSIALNLENALISEAEYSLMVSSLQDLDISELEGDKIITQELNPPYLRLQEELTEKKMEASATEVQLHNVQQSLDELEEEVEALTKYQETLNTDHFRDSVSNSMRNLVTVVNPPQLEESKVGPNNTLNLAIGGVLGLMLGVFIAFFKHYWESTGKQENKASKRKE</sequence>
<accession>A0AA43XMX5</accession>
<evidence type="ECO:0000313" key="11">
    <source>
        <dbReference type="EMBL" id="NBG88880.1"/>
    </source>
</evidence>
<protein>
    <recommendedName>
        <fullName evidence="13">Polysaccharide chain length determinant N-terminal domain-containing protein</fullName>
    </recommendedName>
</protein>
<organism evidence="11 12">
    <name type="scientific">Isachenkonia alkalipeptolytica</name>
    <dbReference type="NCBI Taxonomy" id="2565777"/>
    <lineage>
        <taxon>Bacteria</taxon>
        <taxon>Bacillati</taxon>
        <taxon>Bacillota</taxon>
        <taxon>Clostridia</taxon>
        <taxon>Eubacteriales</taxon>
        <taxon>Clostridiaceae</taxon>
        <taxon>Isachenkonia</taxon>
    </lineage>
</organism>
<keyword evidence="4 8" id="KW-0812">Transmembrane</keyword>
<dbReference type="PANTHER" id="PTHR32309">
    <property type="entry name" value="TYROSINE-PROTEIN KINASE"/>
    <property type="match status" value="1"/>
</dbReference>
<evidence type="ECO:0000259" key="9">
    <source>
        <dbReference type="Pfam" id="PF02706"/>
    </source>
</evidence>
<keyword evidence="7" id="KW-0175">Coiled coil</keyword>
<dbReference type="InterPro" id="IPR050445">
    <property type="entry name" value="Bact_polysacc_biosynth/exp"/>
</dbReference>
<feature type="transmembrane region" description="Helical" evidence="8">
    <location>
        <begin position="328"/>
        <end position="347"/>
    </location>
</feature>
<evidence type="ECO:0000256" key="4">
    <source>
        <dbReference type="ARBA" id="ARBA00022692"/>
    </source>
</evidence>
<proteinExistence type="inferred from homology"/>
<evidence type="ECO:0000256" key="3">
    <source>
        <dbReference type="ARBA" id="ARBA00022475"/>
    </source>
</evidence>
<dbReference type="Pfam" id="PF13807">
    <property type="entry name" value="GNVR"/>
    <property type="match status" value="1"/>
</dbReference>
<dbReference type="GO" id="GO:0004713">
    <property type="term" value="F:protein tyrosine kinase activity"/>
    <property type="evidence" value="ECO:0007669"/>
    <property type="project" value="TreeGrafter"/>
</dbReference>
<keyword evidence="12" id="KW-1185">Reference proteome</keyword>
<evidence type="ECO:0000256" key="2">
    <source>
        <dbReference type="ARBA" id="ARBA00006683"/>
    </source>
</evidence>
<reference evidence="11 12" key="1">
    <citation type="submission" date="2019-04" db="EMBL/GenBank/DDBJ databases">
        <title>Isachenkonia alkalipeptolytica gen. nov. sp. nov. a new anaerobic, alkiliphilic organothrophic bacterium capable to reduce synthesized ferrihydrite isolated from a soda lake.</title>
        <authorList>
            <person name="Toshchakov S.V."/>
            <person name="Zavarzina D.G."/>
            <person name="Zhilina T.N."/>
            <person name="Kostrikina N.A."/>
            <person name="Kublanov I.V."/>
        </authorList>
    </citation>
    <scope>NUCLEOTIDE SEQUENCE [LARGE SCALE GENOMIC DNA]</scope>
    <source>
        <strain evidence="11 12">Z-1701</strain>
    </source>
</reference>